<accession>A0A8R7VGJ8</accession>
<organism evidence="2 3">
    <name type="scientific">Triticum urartu</name>
    <name type="common">Red wild einkorn</name>
    <name type="synonym">Crithodium urartu</name>
    <dbReference type="NCBI Taxonomy" id="4572"/>
    <lineage>
        <taxon>Eukaryota</taxon>
        <taxon>Viridiplantae</taxon>
        <taxon>Streptophyta</taxon>
        <taxon>Embryophyta</taxon>
        <taxon>Tracheophyta</taxon>
        <taxon>Spermatophyta</taxon>
        <taxon>Magnoliopsida</taxon>
        <taxon>Liliopsida</taxon>
        <taxon>Poales</taxon>
        <taxon>Poaceae</taxon>
        <taxon>BOP clade</taxon>
        <taxon>Pooideae</taxon>
        <taxon>Triticodae</taxon>
        <taxon>Triticeae</taxon>
        <taxon>Triticinae</taxon>
        <taxon>Triticum</taxon>
    </lineage>
</organism>
<name>A0A8R7VGJ8_TRIUA</name>
<dbReference type="EnsemblPlants" id="TuG1812S0002189300.01.T01">
    <property type="protein sequence ID" value="TuG1812S0002189300.01.T01"/>
    <property type="gene ID" value="TuG1812S0002189300.01"/>
</dbReference>
<dbReference type="Proteomes" id="UP000015106">
    <property type="component" value="Unassembled WGS sequence"/>
</dbReference>
<feature type="region of interest" description="Disordered" evidence="1">
    <location>
        <begin position="26"/>
        <end position="112"/>
    </location>
</feature>
<dbReference type="AlphaFoldDB" id="A0A8R7VGJ8"/>
<evidence type="ECO:0000313" key="3">
    <source>
        <dbReference type="Proteomes" id="UP000015106"/>
    </source>
</evidence>
<reference evidence="3" key="1">
    <citation type="journal article" date="2013" name="Nature">
        <title>Draft genome of the wheat A-genome progenitor Triticum urartu.</title>
        <authorList>
            <person name="Ling H.Q."/>
            <person name="Zhao S."/>
            <person name="Liu D."/>
            <person name="Wang J."/>
            <person name="Sun H."/>
            <person name="Zhang C."/>
            <person name="Fan H."/>
            <person name="Li D."/>
            <person name="Dong L."/>
            <person name="Tao Y."/>
            <person name="Gao C."/>
            <person name="Wu H."/>
            <person name="Li Y."/>
            <person name="Cui Y."/>
            <person name="Guo X."/>
            <person name="Zheng S."/>
            <person name="Wang B."/>
            <person name="Yu K."/>
            <person name="Liang Q."/>
            <person name="Yang W."/>
            <person name="Lou X."/>
            <person name="Chen J."/>
            <person name="Feng M."/>
            <person name="Jian J."/>
            <person name="Zhang X."/>
            <person name="Luo G."/>
            <person name="Jiang Y."/>
            <person name="Liu J."/>
            <person name="Wang Z."/>
            <person name="Sha Y."/>
            <person name="Zhang B."/>
            <person name="Wu H."/>
            <person name="Tang D."/>
            <person name="Shen Q."/>
            <person name="Xue P."/>
            <person name="Zou S."/>
            <person name="Wang X."/>
            <person name="Liu X."/>
            <person name="Wang F."/>
            <person name="Yang Y."/>
            <person name="An X."/>
            <person name="Dong Z."/>
            <person name="Zhang K."/>
            <person name="Zhang X."/>
            <person name="Luo M.C."/>
            <person name="Dvorak J."/>
            <person name="Tong Y."/>
            <person name="Wang J."/>
            <person name="Yang H."/>
            <person name="Li Z."/>
            <person name="Wang D."/>
            <person name="Zhang A."/>
            <person name="Wang J."/>
        </authorList>
    </citation>
    <scope>NUCLEOTIDE SEQUENCE</scope>
    <source>
        <strain evidence="3">cv. G1812</strain>
    </source>
</reference>
<reference evidence="2" key="2">
    <citation type="submission" date="2022-06" db="UniProtKB">
        <authorList>
            <consortium name="EnsemblPlants"/>
        </authorList>
    </citation>
    <scope>IDENTIFICATION</scope>
</reference>
<protein>
    <submittedName>
        <fullName evidence="2">Uncharacterized protein</fullName>
    </submittedName>
</protein>
<proteinExistence type="predicted"/>
<evidence type="ECO:0000313" key="2">
    <source>
        <dbReference type="EnsemblPlants" id="TuG1812S0002189300.01.T01"/>
    </source>
</evidence>
<dbReference type="Gramene" id="TuG1812S0002189300.01.T01">
    <property type="protein sequence ID" value="TuG1812S0002189300.01.T01"/>
    <property type="gene ID" value="TuG1812S0002189300.01"/>
</dbReference>
<evidence type="ECO:0000256" key="1">
    <source>
        <dbReference type="SAM" id="MobiDB-lite"/>
    </source>
</evidence>
<keyword evidence="3" id="KW-1185">Reference proteome</keyword>
<sequence>PVVDIAARTRTRGFRRRRTHIHPLRDARPRSAVVASGRARPDLPPHTRRTTRCPPLTTGAQHHRRRAPPASTSLGELLLPPAEAHEPSPAITRPWPWPTTTSRLHQRSVANS</sequence>